<evidence type="ECO:0000256" key="1">
    <source>
        <dbReference type="SAM" id="MobiDB-lite"/>
    </source>
</evidence>
<dbReference type="GO" id="GO:0003677">
    <property type="term" value="F:DNA binding"/>
    <property type="evidence" value="ECO:0007669"/>
    <property type="project" value="UniProtKB-KW"/>
</dbReference>
<dbReference type="PRINTS" id="PR00598">
    <property type="entry name" value="HTHMARR"/>
</dbReference>
<feature type="domain" description="HTH marR-type" evidence="2">
    <location>
        <begin position="27"/>
        <end position="158"/>
    </location>
</feature>
<feature type="region of interest" description="Disordered" evidence="1">
    <location>
        <begin position="1"/>
        <end position="22"/>
    </location>
</feature>
<dbReference type="Proteomes" id="UP001225356">
    <property type="component" value="Unassembled WGS sequence"/>
</dbReference>
<organism evidence="3 4">
    <name type="scientific">Streptosporangium lutulentum</name>
    <dbReference type="NCBI Taxonomy" id="1461250"/>
    <lineage>
        <taxon>Bacteria</taxon>
        <taxon>Bacillati</taxon>
        <taxon>Actinomycetota</taxon>
        <taxon>Actinomycetes</taxon>
        <taxon>Streptosporangiales</taxon>
        <taxon>Streptosporangiaceae</taxon>
        <taxon>Streptosporangium</taxon>
    </lineage>
</organism>
<dbReference type="InterPro" id="IPR036390">
    <property type="entry name" value="WH_DNA-bd_sf"/>
</dbReference>
<evidence type="ECO:0000313" key="3">
    <source>
        <dbReference type="EMBL" id="MDP9848505.1"/>
    </source>
</evidence>
<sequence length="214" mass="23152">MSSAPVPAPRPSPAEDAAGQSAAETLKDDFAWSLSVILRAYLRSVEESLNDIPGGPRGYQVIASASQNLAANQGVMASQLGIDRTVLTYLIDDLEAAGLVTRQPDPADRRSRRVVATEAGQALWQDRRNALAHAEAHILSTLGNEESTFKELLKRVAVYADRGDPLQNTCQAVESVESACQAVEGVKDACQAVESLEKDDDRRLGVKRRSPRRD</sequence>
<proteinExistence type="predicted"/>
<dbReference type="SMART" id="SM00347">
    <property type="entry name" value="HTH_MARR"/>
    <property type="match status" value="1"/>
</dbReference>
<reference evidence="3 4" key="1">
    <citation type="submission" date="2023-07" db="EMBL/GenBank/DDBJ databases">
        <title>Sequencing the genomes of 1000 actinobacteria strains.</title>
        <authorList>
            <person name="Klenk H.-P."/>
        </authorList>
    </citation>
    <scope>NUCLEOTIDE SEQUENCE [LARGE SCALE GENOMIC DNA]</scope>
    <source>
        <strain evidence="3 4">DSM 46740</strain>
    </source>
</reference>
<dbReference type="InterPro" id="IPR000835">
    <property type="entry name" value="HTH_MarR-typ"/>
</dbReference>
<evidence type="ECO:0000259" key="2">
    <source>
        <dbReference type="PROSITE" id="PS50995"/>
    </source>
</evidence>
<dbReference type="Pfam" id="PF01047">
    <property type="entry name" value="MarR"/>
    <property type="match status" value="1"/>
</dbReference>
<dbReference type="InterPro" id="IPR039422">
    <property type="entry name" value="MarR/SlyA-like"/>
</dbReference>
<gene>
    <name evidence="3" type="ORF">J2853_007716</name>
</gene>
<name>A0ABT9QP12_9ACTN</name>
<dbReference type="InterPro" id="IPR036388">
    <property type="entry name" value="WH-like_DNA-bd_sf"/>
</dbReference>
<dbReference type="EMBL" id="JAUSQU010000001">
    <property type="protein sequence ID" value="MDP9848505.1"/>
    <property type="molecule type" value="Genomic_DNA"/>
</dbReference>
<keyword evidence="3" id="KW-0238">DNA-binding</keyword>
<dbReference type="PANTHER" id="PTHR33164">
    <property type="entry name" value="TRANSCRIPTIONAL REGULATOR, MARR FAMILY"/>
    <property type="match status" value="1"/>
</dbReference>
<accession>A0ABT9QP12</accession>
<dbReference type="PANTHER" id="PTHR33164:SF43">
    <property type="entry name" value="HTH-TYPE TRANSCRIPTIONAL REPRESSOR YETL"/>
    <property type="match status" value="1"/>
</dbReference>
<protein>
    <submittedName>
        <fullName evidence="3">DNA-binding MarR family transcriptional regulator</fullName>
    </submittedName>
</protein>
<dbReference type="RefSeq" id="WP_307565843.1">
    <property type="nucleotide sequence ID" value="NZ_JAUSQU010000001.1"/>
</dbReference>
<keyword evidence="4" id="KW-1185">Reference proteome</keyword>
<dbReference type="PROSITE" id="PS50995">
    <property type="entry name" value="HTH_MARR_2"/>
    <property type="match status" value="1"/>
</dbReference>
<dbReference type="Gene3D" id="1.10.10.10">
    <property type="entry name" value="Winged helix-like DNA-binding domain superfamily/Winged helix DNA-binding domain"/>
    <property type="match status" value="1"/>
</dbReference>
<dbReference type="SUPFAM" id="SSF46785">
    <property type="entry name" value="Winged helix' DNA-binding domain"/>
    <property type="match status" value="1"/>
</dbReference>
<comment type="caution">
    <text evidence="3">The sequence shown here is derived from an EMBL/GenBank/DDBJ whole genome shotgun (WGS) entry which is preliminary data.</text>
</comment>
<evidence type="ECO:0000313" key="4">
    <source>
        <dbReference type="Proteomes" id="UP001225356"/>
    </source>
</evidence>
<feature type="compositionally biased region" description="Pro residues" evidence="1">
    <location>
        <begin position="1"/>
        <end position="12"/>
    </location>
</feature>